<evidence type="ECO:0000259" key="5">
    <source>
        <dbReference type="PROSITE" id="PS50531"/>
    </source>
</evidence>
<evidence type="ECO:0000313" key="6">
    <source>
        <dbReference type="EMBL" id="MFD2217174.1"/>
    </source>
</evidence>
<dbReference type="PROSITE" id="PS50531">
    <property type="entry name" value="HTH_IS21"/>
    <property type="match status" value="1"/>
</dbReference>
<comment type="similarity">
    <text evidence="1">Belongs to the transposase IS21/IS408/IS1162 family.</text>
</comment>
<evidence type="ECO:0000256" key="3">
    <source>
        <dbReference type="ARBA" id="ARBA00023125"/>
    </source>
</evidence>
<keyword evidence="4" id="KW-0233">DNA recombination</keyword>
<feature type="domain" description="HTH IS21-type" evidence="5">
    <location>
        <begin position="1"/>
        <end position="44"/>
    </location>
</feature>
<dbReference type="EMBL" id="JBHUIK010000033">
    <property type="protein sequence ID" value="MFD2217174.1"/>
    <property type="molecule type" value="Genomic_DNA"/>
</dbReference>
<dbReference type="PANTHER" id="PTHR35004">
    <property type="entry name" value="TRANSPOSASE RV3428C-RELATED"/>
    <property type="match status" value="1"/>
</dbReference>
<dbReference type="InterPro" id="IPR017894">
    <property type="entry name" value="HTH_IS21_transposase_type"/>
</dbReference>
<name>A0ABW5C7L5_9BACI</name>
<accession>A0ABW5C7L5</accession>
<evidence type="ECO:0000313" key="7">
    <source>
        <dbReference type="Proteomes" id="UP001597318"/>
    </source>
</evidence>
<evidence type="ECO:0000256" key="4">
    <source>
        <dbReference type="ARBA" id="ARBA00023172"/>
    </source>
</evidence>
<comment type="caution">
    <text evidence="6">The sequence shown here is derived from an EMBL/GenBank/DDBJ whole genome shotgun (WGS) entry which is preliminary data.</text>
</comment>
<gene>
    <name evidence="6" type="ORF">ACFSKK_26565</name>
</gene>
<evidence type="ECO:0000256" key="2">
    <source>
        <dbReference type="ARBA" id="ARBA00022578"/>
    </source>
</evidence>
<sequence>SKIGRELGVDRRTVDRYLNGKGPSKTRNRKSRIDELYEVISDLLSKDSIQTFYYKRVLWEYLKDNHSLNCSQSSFRRYISNKPEFQAYFTDGKRTQATQSVVRYETPPGEQAQFDWKENIKYITCDGEIIHVNVGVLVLGNSRFKSYGLTMSKSQSILMSFLMECFEAIGGV</sequence>
<feature type="non-terminal residue" evidence="6">
    <location>
        <position position="172"/>
    </location>
</feature>
<keyword evidence="7" id="KW-1185">Reference proteome</keyword>
<keyword evidence="3" id="KW-0238">DNA-binding</keyword>
<feature type="non-terminal residue" evidence="6">
    <location>
        <position position="1"/>
    </location>
</feature>
<reference evidence="7" key="1">
    <citation type="journal article" date="2019" name="Int. J. Syst. Evol. Microbiol.">
        <title>The Global Catalogue of Microorganisms (GCM) 10K type strain sequencing project: providing services to taxonomists for standard genome sequencing and annotation.</title>
        <authorList>
            <consortium name="The Broad Institute Genomics Platform"/>
            <consortium name="The Broad Institute Genome Sequencing Center for Infectious Disease"/>
            <person name="Wu L."/>
            <person name="Ma J."/>
        </authorList>
    </citation>
    <scope>NUCLEOTIDE SEQUENCE [LARGE SCALE GENOMIC DNA]</scope>
    <source>
        <strain evidence="7">CGMCC 1.15474</strain>
    </source>
</reference>
<organism evidence="6 7">
    <name type="scientific">Metabacillus endolithicus</name>
    <dbReference type="NCBI Taxonomy" id="1535204"/>
    <lineage>
        <taxon>Bacteria</taxon>
        <taxon>Bacillati</taxon>
        <taxon>Bacillota</taxon>
        <taxon>Bacilli</taxon>
        <taxon>Bacillales</taxon>
        <taxon>Bacillaceae</taxon>
        <taxon>Metabacillus</taxon>
    </lineage>
</organism>
<protein>
    <submittedName>
        <fullName evidence="6">IS21 family transposase</fullName>
    </submittedName>
</protein>
<evidence type="ECO:0000256" key="1">
    <source>
        <dbReference type="ARBA" id="ARBA00009277"/>
    </source>
</evidence>
<keyword evidence="2" id="KW-0815">Transposition</keyword>
<proteinExistence type="inferred from homology"/>
<dbReference type="PANTHER" id="PTHR35004:SF8">
    <property type="entry name" value="TRANSPOSASE RV3428C-RELATED"/>
    <property type="match status" value="1"/>
</dbReference>
<dbReference type="Proteomes" id="UP001597318">
    <property type="component" value="Unassembled WGS sequence"/>
</dbReference>